<dbReference type="Pfam" id="PF01011">
    <property type="entry name" value="PQQ"/>
    <property type="match status" value="1"/>
</dbReference>
<gene>
    <name evidence="5" type="ORF">METZ01_LOCUS30371</name>
</gene>
<dbReference type="AlphaFoldDB" id="A0A381QHF4"/>
<evidence type="ECO:0000259" key="4">
    <source>
        <dbReference type="Pfam" id="PF01011"/>
    </source>
</evidence>
<dbReference type="GO" id="GO:0016491">
    <property type="term" value="F:oxidoreductase activity"/>
    <property type="evidence" value="ECO:0007669"/>
    <property type="project" value="UniProtKB-KW"/>
</dbReference>
<dbReference type="PANTHER" id="PTHR32303:SF4">
    <property type="entry name" value="QUINOPROTEIN GLUCOSE DEHYDROGENASE"/>
    <property type="match status" value="1"/>
</dbReference>
<sequence length="667" mass="73031">MIKNNSSSRTRSHRPKLLKTVLLAFLVPFGWSASAQNTVEWTTLGSDFAHTRSTKADQITPENFPNLEVAWVWDGASFEAQSGRSTPSYINGRLYTVAGARRHVVAIDPTSGATIWSYREPDTPRWDYSMRADYGKGIGYANIDGRDVIYIISPGFFLTALDAETGKPLQGFGEKVSIEGFPETGVVDLLKDLGHPYDPYEGLPLERGYITSSSPPIVVNDVVVVGNSAEQGYHQSRIENVPGDILGYDARSGEFLWKFNVLPRPGEYGHETWENDAWQYTGDISSWAPISADPELDLVYIPTNGVTIDYYGGHHPGDNLYGTSLISLNARTGERAWHFQMVHHDIWNFDTPTAPILLNVETESGPTRIVAQATKQGLVYVFNRETGEPIWPIEEVPMPASTVPGEKLSETQPIPTKPAPYEYLGSSEDNLVDFTPELKRQALEAVAEFNMGPLFNPPIQANHPSGMLASLMCPAGAVNITHPPVADPESGVMYIMSRYGCGSRRLVSGEEADTYYEAPTGATLSRYAAASGGPTPRHPAGIPLWKPPYSRITAIDMNSGDHLWMIPAGYTPERIQNLPALQGIDIDNTGSGAVGQMVITPDMLIYSNVTSDGTPHLFALDKSTGEELAKVEVPAATRYGMSSWMHEGKQYIILQTGSSLTTMTLPN</sequence>
<dbReference type="InterPro" id="IPR018391">
    <property type="entry name" value="PQQ_b-propeller_rpt"/>
</dbReference>
<evidence type="ECO:0000256" key="2">
    <source>
        <dbReference type="ARBA" id="ARBA00008156"/>
    </source>
</evidence>
<reference evidence="5" key="1">
    <citation type="submission" date="2018-05" db="EMBL/GenBank/DDBJ databases">
        <authorList>
            <person name="Lanie J.A."/>
            <person name="Ng W.-L."/>
            <person name="Kazmierczak K.M."/>
            <person name="Andrzejewski T.M."/>
            <person name="Davidsen T.M."/>
            <person name="Wayne K.J."/>
            <person name="Tettelin H."/>
            <person name="Glass J.I."/>
            <person name="Rusch D."/>
            <person name="Podicherti R."/>
            <person name="Tsui H.-C.T."/>
            <person name="Winkler M.E."/>
        </authorList>
    </citation>
    <scope>NUCLEOTIDE SEQUENCE</scope>
</reference>
<dbReference type="SMART" id="SM00564">
    <property type="entry name" value="PQQ"/>
    <property type="match status" value="5"/>
</dbReference>
<dbReference type="EMBL" id="UINC01001319">
    <property type="protein sequence ID" value="SUZ77517.1"/>
    <property type="molecule type" value="Genomic_DNA"/>
</dbReference>
<proteinExistence type="inferred from homology"/>
<evidence type="ECO:0000256" key="1">
    <source>
        <dbReference type="ARBA" id="ARBA00001931"/>
    </source>
</evidence>
<dbReference type="SUPFAM" id="SSF50998">
    <property type="entry name" value="Quinoprotein alcohol dehydrogenase-like"/>
    <property type="match status" value="1"/>
</dbReference>
<name>A0A381QHF4_9ZZZZ</name>
<feature type="domain" description="Pyrrolo-quinoline quinone repeat" evidence="4">
    <location>
        <begin position="41"/>
        <end position="652"/>
    </location>
</feature>
<protein>
    <recommendedName>
        <fullName evidence="4">Pyrrolo-quinoline quinone repeat domain-containing protein</fullName>
    </recommendedName>
</protein>
<evidence type="ECO:0000313" key="5">
    <source>
        <dbReference type="EMBL" id="SUZ77517.1"/>
    </source>
</evidence>
<accession>A0A381QHF4</accession>
<dbReference type="InterPro" id="IPR002372">
    <property type="entry name" value="PQQ_rpt_dom"/>
</dbReference>
<comment type="cofactor">
    <cofactor evidence="1">
        <name>pyrroloquinoline quinone</name>
        <dbReference type="ChEBI" id="CHEBI:58442"/>
    </cofactor>
</comment>
<keyword evidence="3" id="KW-0560">Oxidoreductase</keyword>
<dbReference type="PANTHER" id="PTHR32303">
    <property type="entry name" value="QUINOPROTEIN ALCOHOL DEHYDROGENASE (CYTOCHROME C)"/>
    <property type="match status" value="1"/>
</dbReference>
<organism evidence="5">
    <name type="scientific">marine metagenome</name>
    <dbReference type="NCBI Taxonomy" id="408172"/>
    <lineage>
        <taxon>unclassified sequences</taxon>
        <taxon>metagenomes</taxon>
        <taxon>ecological metagenomes</taxon>
    </lineage>
</organism>
<dbReference type="InterPro" id="IPR011047">
    <property type="entry name" value="Quinoprotein_ADH-like_sf"/>
</dbReference>
<comment type="similarity">
    <text evidence="2">Belongs to the bacterial PQQ dehydrogenase family.</text>
</comment>
<dbReference type="Gene3D" id="2.140.10.10">
    <property type="entry name" value="Quinoprotein alcohol dehydrogenase-like superfamily"/>
    <property type="match status" value="2"/>
</dbReference>
<evidence type="ECO:0000256" key="3">
    <source>
        <dbReference type="ARBA" id="ARBA00023002"/>
    </source>
</evidence>